<name>A0ABM9P757_9FLAO</name>
<keyword evidence="3" id="KW-1185">Reference proteome</keyword>
<dbReference type="EMBL" id="CAXJIO010000004">
    <property type="protein sequence ID" value="CAL2101353.1"/>
    <property type="molecule type" value="Genomic_DNA"/>
</dbReference>
<evidence type="ECO:0008006" key="4">
    <source>
        <dbReference type="Google" id="ProtNLM"/>
    </source>
</evidence>
<reference evidence="2 3" key="1">
    <citation type="submission" date="2024-05" db="EMBL/GenBank/DDBJ databases">
        <authorList>
            <person name="Duchaud E."/>
        </authorList>
    </citation>
    <scope>NUCLEOTIDE SEQUENCE [LARGE SCALE GENOMIC DNA]</scope>
    <source>
        <strain evidence="2">Ena-SAMPLE-TAB-13-05-2024-13:56:06:370-140308</strain>
    </source>
</reference>
<evidence type="ECO:0000313" key="2">
    <source>
        <dbReference type="EMBL" id="CAL2101353.1"/>
    </source>
</evidence>
<proteinExistence type="predicted"/>
<evidence type="ECO:0000313" key="3">
    <source>
        <dbReference type="Proteomes" id="UP001497527"/>
    </source>
</evidence>
<dbReference type="Proteomes" id="UP001497527">
    <property type="component" value="Unassembled WGS sequence"/>
</dbReference>
<evidence type="ECO:0000256" key="1">
    <source>
        <dbReference type="SAM" id="SignalP"/>
    </source>
</evidence>
<feature type="signal peptide" evidence="1">
    <location>
        <begin position="1"/>
        <end position="18"/>
    </location>
</feature>
<accession>A0ABM9P757</accession>
<sequence length="138" mass="16235">MKKIVLILLLFFVANIYGQDKSNQDIEVLKIESIDNIGKHHLISCSNEKGKKYLLWVDKVNRKTNRKNCKNENAVNIKVGQQYTFNFKKVNYNIGFLETGELYIGDKLIWSKEKSDFDVYRTDNLQGLYYLKYIKGKK</sequence>
<protein>
    <recommendedName>
        <fullName evidence="4">Lipoprotein</fullName>
    </recommendedName>
</protein>
<organism evidence="2 3">
    <name type="scientific">Tenacibaculum polynesiense</name>
    <dbReference type="NCBI Taxonomy" id="3137857"/>
    <lineage>
        <taxon>Bacteria</taxon>
        <taxon>Pseudomonadati</taxon>
        <taxon>Bacteroidota</taxon>
        <taxon>Flavobacteriia</taxon>
        <taxon>Flavobacteriales</taxon>
        <taxon>Flavobacteriaceae</taxon>
        <taxon>Tenacibaculum</taxon>
    </lineage>
</organism>
<keyword evidence="1" id="KW-0732">Signal</keyword>
<dbReference type="RefSeq" id="WP_348714118.1">
    <property type="nucleotide sequence ID" value="NZ_CAXJIO010000004.1"/>
</dbReference>
<comment type="caution">
    <text evidence="2">The sequence shown here is derived from an EMBL/GenBank/DDBJ whole genome shotgun (WGS) entry which is preliminary data.</text>
</comment>
<gene>
    <name evidence="2" type="ORF">T190423A01A_130033</name>
</gene>
<feature type="chain" id="PRO_5047316394" description="Lipoprotein" evidence="1">
    <location>
        <begin position="19"/>
        <end position="138"/>
    </location>
</feature>